<dbReference type="AlphaFoldDB" id="A0A1F7WZ96"/>
<evidence type="ECO:0000313" key="3">
    <source>
        <dbReference type="Proteomes" id="UP000178735"/>
    </source>
</evidence>
<gene>
    <name evidence="2" type="ORF">A2008_11990</name>
</gene>
<dbReference type="Gene3D" id="3.20.20.140">
    <property type="entry name" value="Metal-dependent hydrolases"/>
    <property type="match status" value="1"/>
</dbReference>
<dbReference type="GO" id="GO:0016787">
    <property type="term" value="F:hydrolase activity"/>
    <property type="evidence" value="ECO:0007669"/>
    <property type="project" value="InterPro"/>
</dbReference>
<proteinExistence type="predicted"/>
<dbReference type="InterPro" id="IPR006680">
    <property type="entry name" value="Amidohydro-rel"/>
</dbReference>
<protein>
    <recommendedName>
        <fullName evidence="1">Amidohydrolase-related domain-containing protein</fullName>
    </recommendedName>
</protein>
<comment type="caution">
    <text evidence="2">The sequence shown here is derived from an EMBL/GenBank/DDBJ whole genome shotgun (WGS) entry which is preliminary data.</text>
</comment>
<dbReference type="InterPro" id="IPR032466">
    <property type="entry name" value="Metal_Hydrolase"/>
</dbReference>
<dbReference type="SUPFAM" id="SSF51556">
    <property type="entry name" value="Metallo-dependent hydrolases"/>
    <property type="match status" value="1"/>
</dbReference>
<dbReference type="EMBL" id="MGFH01000023">
    <property type="protein sequence ID" value="OGM08164.1"/>
    <property type="molecule type" value="Genomic_DNA"/>
</dbReference>
<evidence type="ECO:0000259" key="1">
    <source>
        <dbReference type="Pfam" id="PF04909"/>
    </source>
</evidence>
<reference evidence="2 3" key="1">
    <citation type="journal article" date="2016" name="Nat. Commun.">
        <title>Thousands of microbial genomes shed light on interconnected biogeochemical processes in an aquifer system.</title>
        <authorList>
            <person name="Anantharaman K."/>
            <person name="Brown C.T."/>
            <person name="Hug L.A."/>
            <person name="Sharon I."/>
            <person name="Castelle C.J."/>
            <person name="Probst A.J."/>
            <person name="Thomas B.C."/>
            <person name="Singh A."/>
            <person name="Wilkins M.J."/>
            <person name="Karaoz U."/>
            <person name="Brodie E.L."/>
            <person name="Williams K.H."/>
            <person name="Hubbard S.S."/>
            <person name="Banfield J.F."/>
        </authorList>
    </citation>
    <scope>NUCLEOTIDE SEQUENCE [LARGE SCALE GENOMIC DNA]</scope>
</reference>
<name>A0A1F7WZ96_9BACT</name>
<sequence length="316" mass="34999">MNLCAIDCHVHLLDVAFGDDSNGVQSALKYSPRFGPDLLSYFEHFKYNYFIRKTNPLIYAVEKLIMLSVAGRMKNSSLPKLTNSMLGAGIKYSVIHPVYPYVTTDEVYKLCDFKAFFPFTSPPVDDGDCLWRAESDLNRGCLGIKIHPLIQGLDLDSGIYKELASLAAAQNVPLLTHFGGSPAMFGLRNGLGHLDARKIRTLALHDRNALIIVGHIGLWQNEEVLSAVKDLDNVYADTSFQPAGFIKKAAAAMGAKRLLLGSDFPIGNQKLCRDNVLAAGLNDSETEDILFKNALRIINFNKSKNNFYAHLANNMR</sequence>
<dbReference type="STRING" id="1817813.A2008_11990"/>
<organism evidence="2 3">
    <name type="scientific">Candidatus Wallbacteria bacterium GWC2_49_35</name>
    <dbReference type="NCBI Taxonomy" id="1817813"/>
    <lineage>
        <taxon>Bacteria</taxon>
        <taxon>Candidatus Walliibacteriota</taxon>
    </lineage>
</organism>
<dbReference type="Proteomes" id="UP000178735">
    <property type="component" value="Unassembled WGS sequence"/>
</dbReference>
<feature type="domain" description="Amidohydrolase-related" evidence="1">
    <location>
        <begin position="6"/>
        <end position="299"/>
    </location>
</feature>
<evidence type="ECO:0000313" key="2">
    <source>
        <dbReference type="EMBL" id="OGM08164.1"/>
    </source>
</evidence>
<accession>A0A1F7WZ96</accession>
<dbReference type="Pfam" id="PF04909">
    <property type="entry name" value="Amidohydro_2"/>
    <property type="match status" value="1"/>
</dbReference>